<evidence type="ECO:0000256" key="1">
    <source>
        <dbReference type="ARBA" id="ARBA00023157"/>
    </source>
</evidence>
<dbReference type="InterPro" id="IPR050780">
    <property type="entry name" value="Mucin_vWF_Thrombospondin_sf"/>
</dbReference>
<dbReference type="InterPro" id="IPR058727">
    <property type="entry name" value="Helical_Vwde"/>
</dbReference>
<evidence type="ECO:0000259" key="2">
    <source>
        <dbReference type="Pfam" id="PF26129"/>
    </source>
</evidence>
<comment type="caution">
    <text evidence="3">The sequence shown here is derived from an EMBL/GenBank/DDBJ whole genome shotgun (WGS) entry which is preliminary data.</text>
</comment>
<proteinExistence type="predicted"/>
<gene>
    <name evidence="3" type="ORF">MEDL_19630</name>
</gene>
<accession>A0A8S3R7K1</accession>
<dbReference type="Gene3D" id="2.10.25.10">
    <property type="entry name" value="Laminin"/>
    <property type="match status" value="1"/>
</dbReference>
<evidence type="ECO:0000313" key="4">
    <source>
        <dbReference type="Proteomes" id="UP000683360"/>
    </source>
</evidence>
<dbReference type="PANTHER" id="PTHR11339">
    <property type="entry name" value="EXTRACELLULAR MATRIX GLYCOPROTEIN RELATED"/>
    <property type="match status" value="1"/>
</dbReference>
<sequence length="1968" mass="222793">MKRLMTKGRKNHHVPLIIISPFILGKSSTLVFDPCEDGNEKHLHDMHRRFKNYKTLFENRKEEMVCDKYLIPQHGAWFMSYNDMPTEPPTFLDCGTTHPIWLNGTLPTMSDEIVERTACKVGFSSYCDEEIPISESATVTKGGTVKVQYHLTIPIGCNTDEMCGININVIQTDSKIDVCAGQLHDIQKVNGTVDIVAQGWNLSHYIEFKHIGRKGYGVNPSSFAFTFQIDLSKTVFTKYEKNHKLHVNVHDSQWDHKICSAQNDPHMTTFDAVRAGGDIFVIYLCGGKTIIQYATCFDDILLVKRAKRNTKQYKLTFPTGTEISTEIYMHGSYGGTMNVNIRGSGDDKEQSQGLCGRMSGNKLQNLLIRGQIKRIKNLVPAGRNTTPSLIRGSMVKPNENLFYWPEDQEVEKWADVMFNPRQNKNDYCKNDRTFDSIPAESCSFNNTLTIPKRPPATPLPTPTGAHFNWNMTAAKQYCNKTIKTTDAFKECEAVKDVNWDHFYDMCWYDIQLTDSTMWAKQTVYALLKTCTDACNQYNTTGTLNNTTAILEHLCPDNCNSHGKCEEVSITDPPAITSIFGLQYGGRTWCDKSKSNCHTFRLSGHEIEQTDGITCKIEKFLNSTCFIDGKCTEQGVTHNEFMMCNPEVNQLSWTFDFKTDNRIEIEKGGEALIGYHLTVPLPCEDCSFHLRIKDIVSVGYINNGNCDSDIVSHGGCEAYINSRNWNVSKQLPIKHRTNRQYGIRLDTFLLKLEASVTVNSRWKTVQVQDVMIVFPTGTEVSVNIAHVSPVNFLDVEIRPSADDYNATDGLCGTLTNQCADDFRLRSGLVKSTTESCQNNLYSLNNEEFSASWKVSSENNLFQLHSQRNLSVWNYPDPYCKCSSNDNGTSVETCNEQLYPSLYCVDSGYESFETVCRRNVRPGQHTKILPVWKVKAPVTKPSHVAIFYNWTKEEAYTHCELNYQGHNSAFDLCSSIQNIPSRHFIEICALDIFMFTQKTTKYGSTYKVLGKYISLVEIQCNLPIEALIEHQYTTYVVKGYTVSIGHSRSYFSPQSLKYFEFDSKCQMAKGTEEHRYFETVNGTCFIDGHCYKNKDFNPNNTFEYCDSLISKQEWTFNDTENCFIESVCYTTNSPNPVNNDEFCNPTNSQTRWTFNESALVPHVKPGLLKVHQNTMDVDVERLYFECVIDLSRLSYTSYKITWQWGGNLSLSLENSVDNMDQLWLREDHFKTLGTIVTCTLQGKNSVHDQSGTTFISQQFFAGVVIAETLSIQKGGTAELTYHLTVPFGCLSSNGRIFPCFIELNMLSPEYAEDNKCYGDIVNLQHCRIKIWRDEWNISRKLSIKHRGRQMYGVFPEHISMKLKTSSADHPVWDTTKIPEVQVQVKQTLCEERNGLYCICGVAVRAGADVYILNFCDGNSIMQYITCQQQLLDITAKSKDNKRYKITFPTGTEVSINIKYIDLKTFMDVEIRASDDDFDKTEGLCGILNGPCGDDLTKQDSTALPVICPSVLPIISQEMSDSWRISGNSSDLFNLRDGSKIAKWTDHDEYCSCPSAEISNNFECSARSIVPCNRKNDYITIGQSTCQLNPVDNFVLPNRTRSQKISPSSKPEYVTMSLSEAQSRCREAIENNTAFKACSEVPNMPTDYFLQICAIEVEKSKSLIWIRHTVDSMKSRCLSEVQKNGTLSDQPSEDIPSITESVIMVICPGLPECSGNGKCVQGVCVCNDGYMSNDCSKTNTVPPEIFGIRGNGICDKNEINCDAAFVVGSRIEESGELSCKLSKYIMEVNPSRGTTIVSGNAETLVEVHCPLKSPKQKRSTRDDISFIEIFDVSVGYNKKTFSQAERVILMNSKCQQQNGTFADPTFGLKEDTCFIDSRCLLDKEVHPQNDFLYCNASISPFKWMFDESESCVVDGHYFSRNDIVFGRQCLYCNPDSTSYNWTLSENFCFIDDACFRHEERNAGDECLICDT</sequence>
<dbReference type="Proteomes" id="UP000683360">
    <property type="component" value="Unassembled WGS sequence"/>
</dbReference>
<dbReference type="GO" id="GO:0005615">
    <property type="term" value="C:extracellular space"/>
    <property type="evidence" value="ECO:0007669"/>
    <property type="project" value="TreeGrafter"/>
</dbReference>
<dbReference type="PANTHER" id="PTHR11339:SF386">
    <property type="entry name" value="HEMOLECTIN, ISOFORM A"/>
    <property type="match status" value="1"/>
</dbReference>
<feature type="domain" description="Vwde helical" evidence="2">
    <location>
        <begin position="461"/>
        <end position="546"/>
    </location>
</feature>
<name>A0A8S3R7K1_MYTED</name>
<protein>
    <recommendedName>
        <fullName evidence="2">Vwde helical domain-containing protein</fullName>
    </recommendedName>
</protein>
<evidence type="ECO:0000313" key="3">
    <source>
        <dbReference type="EMBL" id="CAG2205207.1"/>
    </source>
</evidence>
<dbReference type="EMBL" id="CAJPWZ010001018">
    <property type="protein sequence ID" value="CAG2205207.1"/>
    <property type="molecule type" value="Genomic_DNA"/>
</dbReference>
<keyword evidence="1" id="KW-1015">Disulfide bond</keyword>
<reference evidence="3" key="1">
    <citation type="submission" date="2021-03" db="EMBL/GenBank/DDBJ databases">
        <authorList>
            <person name="Bekaert M."/>
        </authorList>
    </citation>
    <scope>NUCLEOTIDE SEQUENCE</scope>
</reference>
<organism evidence="3 4">
    <name type="scientific">Mytilus edulis</name>
    <name type="common">Blue mussel</name>
    <dbReference type="NCBI Taxonomy" id="6550"/>
    <lineage>
        <taxon>Eukaryota</taxon>
        <taxon>Metazoa</taxon>
        <taxon>Spiralia</taxon>
        <taxon>Lophotrochozoa</taxon>
        <taxon>Mollusca</taxon>
        <taxon>Bivalvia</taxon>
        <taxon>Autobranchia</taxon>
        <taxon>Pteriomorphia</taxon>
        <taxon>Mytilida</taxon>
        <taxon>Mytiloidea</taxon>
        <taxon>Mytilidae</taxon>
        <taxon>Mytilinae</taxon>
        <taxon>Mytilus</taxon>
    </lineage>
</organism>
<dbReference type="OrthoDB" id="10001041at2759"/>
<dbReference type="Pfam" id="PF26129">
    <property type="entry name" value="Vwde"/>
    <property type="match status" value="2"/>
</dbReference>
<keyword evidence="4" id="KW-1185">Reference proteome</keyword>
<feature type="domain" description="Vwde helical" evidence="2">
    <location>
        <begin position="1612"/>
        <end position="1695"/>
    </location>
</feature>
<dbReference type="GO" id="GO:0031012">
    <property type="term" value="C:extracellular matrix"/>
    <property type="evidence" value="ECO:0007669"/>
    <property type="project" value="TreeGrafter"/>
</dbReference>